<dbReference type="RefSeq" id="WP_239090730.1">
    <property type="nucleotide sequence ID" value="NZ_BAAALU010000034.1"/>
</dbReference>
<evidence type="ECO:0000256" key="1">
    <source>
        <dbReference type="SAM" id="MobiDB-lite"/>
    </source>
</evidence>
<dbReference type="InterPro" id="IPR043737">
    <property type="entry name" value="DUF5682"/>
</dbReference>
<name>A0ABQ4C2I0_9ACTN</name>
<evidence type="ECO:0000313" key="3">
    <source>
        <dbReference type="Proteomes" id="UP000624325"/>
    </source>
</evidence>
<comment type="caution">
    <text evidence="2">The sequence shown here is derived from an EMBL/GenBank/DDBJ whole genome shotgun (WGS) entry which is preliminary data.</text>
</comment>
<sequence>MPERYYGIRHHGPGSARAVLRALEEQRPDILLVEGPPEADELIEWVADDRLQPPVALLGYAADNPRRAAFWPFAVFSPEWQAIRWAVANGVPVRFFDLPFAYRATSRKRQAEPESPDPDAADRSGGTDGTDGPGGADRTRPGASGPAPDEAGQPESAPGPETSRPGTGGIDPDPDEPPASGSTTDAPGVEAPGFGESGDDDGPMPGPPAPELRPVDPIGELAAAAGYDDPERWWEDVVEHRQAPAFEAIEEAMTEVRAGALEDPYDLVREAHMRTVLRQERRNHKEIAVVCGAWHVPALSAKVTAAHDAALLKGVKRRGKVRFTWVPWTYGRLASWQGYGAGVDSPGWYHHLFTTTDEVVPRWLVGAAGVLRAEGVDTSSAHVIEATRLAEALAAMRGRPLAGLAEVTDAAGAVLCEGDDLRLQLIGRRLVVGERLGEVPDGVPTVPLARDLEARQRAARLKPSALDRDLDLDLRKDTDLARSHLLHQLRCLEVPWGEPAERRGSTGTFREEWSLRWQPEFSIRLVEASGYGTTVVGAATAQVSTAAAKATTLAEVTALLETCLLADLPGARPAVLRALDARAAEDADVTHLMAAIPALARTVRYGDVRRSDVAAVAAVVRGLLARIYAALPPAASALSDEAAADLRDHIDAVHGAVALLGDETEGTRWLDTLVALTTRDDLHGLLAGRLTRLLHDAGRLSTGDASRRLSRALTAGVPAATGAAWVEGFLAGGGLLLMHDEALLQLVDNWLAAIPPDAFTEVLPLLRRTFGTFATGERRGIGERIAGGGATRTTTAVLDHETARLALPTLSALLGRRIE</sequence>
<evidence type="ECO:0000313" key="2">
    <source>
        <dbReference type="EMBL" id="GIF56983.1"/>
    </source>
</evidence>
<dbReference type="PANTHER" id="PTHR30634">
    <property type="entry name" value="OUTER MEMBRANE LOLAB LIPOPROTEIN INSERTION APPARATUS"/>
    <property type="match status" value="1"/>
</dbReference>
<dbReference type="Pfam" id="PF18934">
    <property type="entry name" value="DUF5682"/>
    <property type="match status" value="1"/>
</dbReference>
<keyword evidence="3" id="KW-1185">Reference proteome</keyword>
<proteinExistence type="predicted"/>
<gene>
    <name evidence="2" type="ORF">Air01nite_30780</name>
</gene>
<dbReference type="EMBL" id="BONC01000019">
    <property type="protein sequence ID" value="GIF56983.1"/>
    <property type="molecule type" value="Genomic_DNA"/>
</dbReference>
<protein>
    <submittedName>
        <fullName evidence="2">Uncharacterized protein</fullName>
    </submittedName>
</protein>
<dbReference type="Proteomes" id="UP000624325">
    <property type="component" value="Unassembled WGS sequence"/>
</dbReference>
<dbReference type="PANTHER" id="PTHR30634:SF14">
    <property type="match status" value="1"/>
</dbReference>
<feature type="region of interest" description="Disordered" evidence="1">
    <location>
        <begin position="106"/>
        <end position="215"/>
    </location>
</feature>
<dbReference type="InterPro" id="IPR050458">
    <property type="entry name" value="LolB"/>
</dbReference>
<organism evidence="2 3">
    <name type="scientific">Asanoa iriomotensis</name>
    <dbReference type="NCBI Taxonomy" id="234613"/>
    <lineage>
        <taxon>Bacteria</taxon>
        <taxon>Bacillati</taxon>
        <taxon>Actinomycetota</taxon>
        <taxon>Actinomycetes</taxon>
        <taxon>Micromonosporales</taxon>
        <taxon>Micromonosporaceae</taxon>
        <taxon>Asanoa</taxon>
    </lineage>
</organism>
<feature type="compositionally biased region" description="Gly residues" evidence="1">
    <location>
        <begin position="126"/>
        <end position="135"/>
    </location>
</feature>
<reference evidence="2 3" key="1">
    <citation type="submission" date="2021-01" db="EMBL/GenBank/DDBJ databases">
        <title>Whole genome shotgun sequence of Asanoa iriomotensis NBRC 100142.</title>
        <authorList>
            <person name="Komaki H."/>
            <person name="Tamura T."/>
        </authorList>
    </citation>
    <scope>NUCLEOTIDE SEQUENCE [LARGE SCALE GENOMIC DNA]</scope>
    <source>
        <strain evidence="2 3">NBRC 100142</strain>
    </source>
</reference>
<accession>A0ABQ4C2I0</accession>